<dbReference type="PANTHER" id="PTHR48111">
    <property type="entry name" value="REGULATOR OF RPOS"/>
    <property type="match status" value="1"/>
</dbReference>
<dbReference type="InterPro" id="IPR001789">
    <property type="entry name" value="Sig_transdc_resp-reg_receiver"/>
</dbReference>
<keyword evidence="9" id="KW-1185">Reference proteome</keyword>
<feature type="domain" description="OmpR/PhoB-type" evidence="7">
    <location>
        <begin position="127"/>
        <end position="226"/>
    </location>
</feature>
<feature type="DNA-binding region" description="OmpR/PhoB-type" evidence="5">
    <location>
        <begin position="127"/>
        <end position="226"/>
    </location>
</feature>
<protein>
    <submittedName>
        <fullName evidence="8">Response regulator transcription factor</fullName>
    </submittedName>
</protein>
<evidence type="ECO:0000256" key="5">
    <source>
        <dbReference type="PROSITE-ProRule" id="PRU01091"/>
    </source>
</evidence>
<evidence type="ECO:0000259" key="7">
    <source>
        <dbReference type="PROSITE" id="PS51755"/>
    </source>
</evidence>
<dbReference type="Pfam" id="PF00072">
    <property type="entry name" value="Response_reg"/>
    <property type="match status" value="1"/>
</dbReference>
<reference evidence="8 9" key="1">
    <citation type="submission" date="2021-07" db="EMBL/GenBank/DDBJ databases">
        <title>Isolation and characterization of bacteria from a gold mining with a capacity of golden bioaccumulation.</title>
        <authorList>
            <person name="Yang X.J."/>
        </authorList>
    </citation>
    <scope>NUCLEOTIDE SEQUENCE [LARGE SCALE GENOMIC DNA]</scope>
    <source>
        <strain evidence="8 9">Au29</strain>
    </source>
</reference>
<organism evidence="8 9">
    <name type="scientific">Brevundimonas nasdae</name>
    <dbReference type="NCBI Taxonomy" id="172043"/>
    <lineage>
        <taxon>Bacteria</taxon>
        <taxon>Pseudomonadati</taxon>
        <taxon>Pseudomonadota</taxon>
        <taxon>Alphaproteobacteria</taxon>
        <taxon>Caulobacterales</taxon>
        <taxon>Caulobacteraceae</taxon>
        <taxon>Brevundimonas</taxon>
    </lineage>
</organism>
<keyword evidence="1 4" id="KW-0597">Phosphoprotein</keyword>
<dbReference type="Proteomes" id="UP000824334">
    <property type="component" value="Chromosome"/>
</dbReference>
<dbReference type="PROSITE" id="PS51755">
    <property type="entry name" value="OMPR_PHOB"/>
    <property type="match status" value="1"/>
</dbReference>
<evidence type="ECO:0000256" key="4">
    <source>
        <dbReference type="PROSITE-ProRule" id="PRU00169"/>
    </source>
</evidence>
<dbReference type="PANTHER" id="PTHR48111:SF40">
    <property type="entry name" value="PHOSPHATE REGULON TRANSCRIPTIONAL REGULATORY PROTEIN PHOB"/>
    <property type="match status" value="1"/>
</dbReference>
<sequence length="241" mass="26185">MKIAVLDDDPVQLAAITAVAEDAGYRATGFSRSGALLSALRRDTFDLLVLDWNLPDRSGLEVIGWVRLNVDPPPPMLLVTSRTEDADIVAGLEAGADDYLAKPISPPVLAARIAALLRRAYPGRADGGIETHAGLSFDPSMSAVVVRGEAVTLTAREFSLALVLFRNLHRALSRSYLSESAWGSDPDLNSRSLDMHVSRVRAKLGLRPQNGFRLTPVYSYGYRLERVAGAERTTPLKDDET</sequence>
<evidence type="ECO:0000256" key="3">
    <source>
        <dbReference type="ARBA" id="ARBA00023125"/>
    </source>
</evidence>
<proteinExistence type="predicted"/>
<dbReference type="GeneID" id="94376286"/>
<accession>A0ABX8TEH1</accession>
<keyword evidence="2" id="KW-0902">Two-component regulatory system</keyword>
<dbReference type="PROSITE" id="PS50110">
    <property type="entry name" value="RESPONSE_REGULATORY"/>
    <property type="match status" value="1"/>
</dbReference>
<evidence type="ECO:0000313" key="8">
    <source>
        <dbReference type="EMBL" id="QYC09590.1"/>
    </source>
</evidence>
<dbReference type="SMART" id="SM00862">
    <property type="entry name" value="Trans_reg_C"/>
    <property type="match status" value="1"/>
</dbReference>
<dbReference type="Pfam" id="PF00486">
    <property type="entry name" value="Trans_reg_C"/>
    <property type="match status" value="1"/>
</dbReference>
<dbReference type="CDD" id="cd17574">
    <property type="entry name" value="REC_OmpR"/>
    <property type="match status" value="1"/>
</dbReference>
<dbReference type="InterPro" id="IPR039420">
    <property type="entry name" value="WalR-like"/>
</dbReference>
<dbReference type="RefSeq" id="WP_219355150.1">
    <property type="nucleotide sequence ID" value="NZ_CP080034.1"/>
</dbReference>
<evidence type="ECO:0000256" key="2">
    <source>
        <dbReference type="ARBA" id="ARBA00023012"/>
    </source>
</evidence>
<dbReference type="CDD" id="cd00383">
    <property type="entry name" value="trans_reg_C"/>
    <property type="match status" value="1"/>
</dbReference>
<dbReference type="InterPro" id="IPR001867">
    <property type="entry name" value="OmpR/PhoB-type_DNA-bd"/>
</dbReference>
<name>A0ABX8TEH1_9CAUL</name>
<evidence type="ECO:0000256" key="1">
    <source>
        <dbReference type="ARBA" id="ARBA00022553"/>
    </source>
</evidence>
<feature type="domain" description="Response regulatory" evidence="6">
    <location>
        <begin position="2"/>
        <end position="117"/>
    </location>
</feature>
<gene>
    <name evidence="8" type="ORF">KWG56_13450</name>
</gene>
<feature type="modified residue" description="4-aspartylphosphate" evidence="4">
    <location>
        <position position="51"/>
    </location>
</feature>
<keyword evidence="3 5" id="KW-0238">DNA-binding</keyword>
<evidence type="ECO:0000313" key="9">
    <source>
        <dbReference type="Proteomes" id="UP000824334"/>
    </source>
</evidence>
<evidence type="ECO:0000259" key="6">
    <source>
        <dbReference type="PROSITE" id="PS50110"/>
    </source>
</evidence>
<dbReference type="SMART" id="SM00448">
    <property type="entry name" value="REC"/>
    <property type="match status" value="1"/>
</dbReference>
<dbReference type="EMBL" id="CP080034">
    <property type="protein sequence ID" value="QYC09590.1"/>
    <property type="molecule type" value="Genomic_DNA"/>
</dbReference>